<evidence type="ECO:0000313" key="1">
    <source>
        <dbReference type="EMBL" id="NYG31040.1"/>
    </source>
</evidence>
<proteinExistence type="predicted"/>
<protein>
    <recommendedName>
        <fullName evidence="3">Zf-HC2 domain-containing protein</fullName>
    </recommendedName>
</protein>
<dbReference type="RefSeq" id="WP_179631946.1">
    <property type="nucleotide sequence ID" value="NZ_CAXYYM010000059.1"/>
</dbReference>
<dbReference type="EMBL" id="JACCFH010000001">
    <property type="protein sequence ID" value="NYG31040.1"/>
    <property type="molecule type" value="Genomic_DNA"/>
</dbReference>
<accession>A0A7Y9QWU0</accession>
<comment type="caution">
    <text evidence="1">The sequence shown here is derived from an EMBL/GenBank/DDBJ whole genome shotgun (WGS) entry which is preliminary data.</text>
</comment>
<evidence type="ECO:0000313" key="2">
    <source>
        <dbReference type="Proteomes" id="UP000518288"/>
    </source>
</evidence>
<dbReference type="AlphaFoldDB" id="A0A7Y9QWU0"/>
<name>A0A7Y9QWU0_9BURK</name>
<reference evidence="1 2" key="1">
    <citation type="submission" date="2020-07" db="EMBL/GenBank/DDBJ databases">
        <title>Genomic Encyclopedia of Archaeal and Bacterial Type Strains, Phase II (KMG-II): from individual species to whole genera.</title>
        <authorList>
            <person name="Goeker M."/>
        </authorList>
    </citation>
    <scope>NUCLEOTIDE SEQUENCE [LARGE SCALE GENOMIC DNA]</scope>
    <source>
        <strain evidence="1 2">DSM 21226</strain>
    </source>
</reference>
<gene>
    <name evidence="1" type="ORF">BDD16_000026</name>
</gene>
<sequence length="71" mass="8274">MRLLLTCKETTRLVLEGEDRTLPLGERVLIHLHQRMCKGCTRFSRQVRLMHGALDDWRRYADGNDQTPPAP</sequence>
<keyword evidence="2" id="KW-1185">Reference proteome</keyword>
<dbReference type="Proteomes" id="UP000518288">
    <property type="component" value="Unassembled WGS sequence"/>
</dbReference>
<organism evidence="1 2">
    <name type="scientific">Sphaerotilus montanus</name>
    <dbReference type="NCBI Taxonomy" id="522889"/>
    <lineage>
        <taxon>Bacteria</taxon>
        <taxon>Pseudomonadati</taxon>
        <taxon>Pseudomonadota</taxon>
        <taxon>Betaproteobacteria</taxon>
        <taxon>Burkholderiales</taxon>
        <taxon>Sphaerotilaceae</taxon>
        <taxon>Sphaerotilus</taxon>
    </lineage>
</organism>
<evidence type="ECO:0008006" key="3">
    <source>
        <dbReference type="Google" id="ProtNLM"/>
    </source>
</evidence>